<dbReference type="OrthoDB" id="6282674at2759"/>
<evidence type="ECO:0000313" key="4">
    <source>
        <dbReference type="WBParaSite" id="HDID_0000891601-mRNA-1"/>
    </source>
</evidence>
<gene>
    <name evidence="2" type="ORF">HDID_LOCUS8914</name>
</gene>
<dbReference type="WBParaSite" id="HDID_0000891601-mRNA-1">
    <property type="protein sequence ID" value="HDID_0000891601-mRNA-1"/>
    <property type="gene ID" value="HDID_0000891601"/>
</dbReference>
<feature type="region of interest" description="Disordered" evidence="1">
    <location>
        <begin position="545"/>
        <end position="586"/>
    </location>
</feature>
<feature type="compositionally biased region" description="Polar residues" evidence="1">
    <location>
        <begin position="480"/>
        <end position="500"/>
    </location>
</feature>
<dbReference type="EMBL" id="UYSG01011168">
    <property type="protein sequence ID" value="VDL61232.1"/>
    <property type="molecule type" value="Genomic_DNA"/>
</dbReference>
<accession>A0A158QFI3</accession>
<feature type="compositionally biased region" description="Basic and acidic residues" evidence="1">
    <location>
        <begin position="547"/>
        <end position="559"/>
    </location>
</feature>
<feature type="compositionally biased region" description="Basic residues" evidence="1">
    <location>
        <begin position="372"/>
        <end position="382"/>
    </location>
</feature>
<organism evidence="4">
    <name type="scientific">Hymenolepis diminuta</name>
    <name type="common">Rat tapeworm</name>
    <dbReference type="NCBI Taxonomy" id="6216"/>
    <lineage>
        <taxon>Eukaryota</taxon>
        <taxon>Metazoa</taxon>
        <taxon>Spiralia</taxon>
        <taxon>Lophotrochozoa</taxon>
        <taxon>Platyhelminthes</taxon>
        <taxon>Cestoda</taxon>
        <taxon>Eucestoda</taxon>
        <taxon>Cyclophyllidea</taxon>
        <taxon>Hymenolepididae</taxon>
        <taxon>Hymenolepis</taxon>
    </lineage>
</organism>
<feature type="region of interest" description="Disordered" evidence="1">
    <location>
        <begin position="606"/>
        <end position="634"/>
    </location>
</feature>
<evidence type="ECO:0000313" key="2">
    <source>
        <dbReference type="EMBL" id="VDL61232.1"/>
    </source>
</evidence>
<sequence length="766" mass="82761">MLALADSHVPSLKDVTSKDPPPYHSSDSGTVFPNENVVHYLVSPISQTINVSIANVCNKTPPIRTPPTPHGRIFVADGPSDFLNEDSTSTSSSSSPLIDQFKEEFSHREVQPISAIIRPTAQVVSPSFDRKDSISNNRTQSANAHRSWHTENSSLEENWSQLRRHASRCSVQSEYGESGRSPGVGYSHGYHRHRYTSIQYCGRGIKKNSDAVHPFASGQQPQLIRSTHSANSLDTALLLRDSQEALNEIARRIYRQPTHPTVPAAPIQLPQLQNLSSYLAHRYVDSNIDKNPLSPLSQLAIGELGTQSIDRSLVGGKSTNQQSRNLFTTAHSFGQNVAHQSVNNTPYSPPISAPPISPVSIASATEPGHPFRSGRRPAKSNRYVVRRHSLRNSNNQRVDSPTPDDIFPAEHENATPVTHTHPLPNHTAPKVVTEIKAMPSRPTGISVTTTVAPLVLQRRPEADTKHCPAVAITPIARGSQPASTVTDASIGGSPSSMKTSSTEETHGNSLGGIAKPVARRFDVPAEDVLRGSAFSAVPSSRVMIRPAELRSTDPSERSRRSMSLGPVDTASSGGPDDDEILPLPDPSDKLHFHSLFRQENLLILAPSSDTNSPVGPSGRKSNLKSSTSLHQELSASLSNMRTVEQQLQYMENVLFGGQGSVGSANSTCARSKSSTETNYLQELERINNELRGFVPIGASGVNQTGERDTTTEISHVSTEATDSGVDASLAVDRGNDVKSSVSMETTSASGLRRSGEDPAFTSTEFY</sequence>
<feature type="region of interest" description="Disordered" evidence="1">
    <location>
        <begin position="478"/>
        <end position="512"/>
    </location>
</feature>
<evidence type="ECO:0000313" key="3">
    <source>
        <dbReference type="Proteomes" id="UP000274504"/>
    </source>
</evidence>
<protein>
    <submittedName>
        <fullName evidence="4">RING-type domain-containing protein</fullName>
    </submittedName>
</protein>
<feature type="compositionally biased region" description="Polar residues" evidence="1">
    <location>
        <begin position="737"/>
        <end position="749"/>
    </location>
</feature>
<feature type="region of interest" description="Disordered" evidence="1">
    <location>
        <begin position="359"/>
        <end position="382"/>
    </location>
</feature>
<name>A0A158QFI3_HYMDI</name>
<reference evidence="2 3" key="2">
    <citation type="submission" date="2018-11" db="EMBL/GenBank/DDBJ databases">
        <authorList>
            <consortium name="Pathogen Informatics"/>
        </authorList>
    </citation>
    <scope>NUCLEOTIDE SEQUENCE [LARGE SCALE GENOMIC DNA]</scope>
</reference>
<reference evidence="4" key="1">
    <citation type="submission" date="2016-04" db="UniProtKB">
        <authorList>
            <consortium name="WormBaseParasite"/>
        </authorList>
    </citation>
    <scope>IDENTIFICATION</scope>
</reference>
<evidence type="ECO:0000256" key="1">
    <source>
        <dbReference type="SAM" id="MobiDB-lite"/>
    </source>
</evidence>
<feature type="region of interest" description="Disordered" evidence="1">
    <location>
        <begin position="734"/>
        <end position="766"/>
    </location>
</feature>
<feature type="compositionally biased region" description="Polar residues" evidence="1">
    <location>
        <begin position="607"/>
        <end position="634"/>
    </location>
</feature>
<feature type="compositionally biased region" description="Polar residues" evidence="1">
    <location>
        <begin position="134"/>
        <end position="152"/>
    </location>
</feature>
<proteinExistence type="predicted"/>
<feature type="region of interest" description="Disordered" evidence="1">
    <location>
        <begin position="1"/>
        <end position="30"/>
    </location>
</feature>
<feature type="region of interest" description="Disordered" evidence="1">
    <location>
        <begin position="127"/>
        <end position="152"/>
    </location>
</feature>
<dbReference type="AlphaFoldDB" id="A0A158QFI3"/>
<dbReference type="Proteomes" id="UP000274504">
    <property type="component" value="Unassembled WGS sequence"/>
</dbReference>
<feature type="region of interest" description="Disordered" evidence="1">
    <location>
        <begin position="62"/>
        <end position="96"/>
    </location>
</feature>